<dbReference type="InterPro" id="IPR050366">
    <property type="entry name" value="BP-dependent_transpt_permease"/>
</dbReference>
<dbReference type="PROSITE" id="PS50928">
    <property type="entry name" value="ABC_TM1"/>
    <property type="match status" value="1"/>
</dbReference>
<proteinExistence type="inferred from homology"/>
<evidence type="ECO:0000256" key="5">
    <source>
        <dbReference type="ARBA" id="ARBA00022692"/>
    </source>
</evidence>
<dbReference type="SUPFAM" id="SSF161098">
    <property type="entry name" value="MetI-like"/>
    <property type="match status" value="1"/>
</dbReference>
<feature type="transmembrane region" description="Helical" evidence="12">
    <location>
        <begin position="185"/>
        <end position="204"/>
    </location>
</feature>
<dbReference type="Gene3D" id="1.10.3720.10">
    <property type="entry name" value="MetI-like"/>
    <property type="match status" value="1"/>
</dbReference>
<keyword evidence="8 12" id="KW-1133">Transmembrane helix</keyword>
<evidence type="ECO:0000256" key="8">
    <source>
        <dbReference type="ARBA" id="ARBA00022989"/>
    </source>
</evidence>
<keyword evidence="6" id="KW-0571">Peptide transport</keyword>
<keyword evidence="2 12" id="KW-0813">Transport</keyword>
<dbReference type="InterPro" id="IPR000515">
    <property type="entry name" value="MetI-like"/>
</dbReference>
<keyword evidence="4" id="KW-0997">Cell inner membrane</keyword>
<dbReference type="GO" id="GO:0015031">
    <property type="term" value="P:protein transport"/>
    <property type="evidence" value="ECO:0007669"/>
    <property type="project" value="UniProtKB-KW"/>
</dbReference>
<evidence type="ECO:0000256" key="11">
    <source>
        <dbReference type="ARBA" id="ARBA00072251"/>
    </source>
</evidence>
<gene>
    <name evidence="14" type="ORF">GGQ68_003745</name>
</gene>
<keyword evidence="5 12" id="KW-0812">Transmembrane</keyword>
<evidence type="ECO:0000256" key="7">
    <source>
        <dbReference type="ARBA" id="ARBA00022927"/>
    </source>
</evidence>
<protein>
    <recommendedName>
        <fullName evidence="11">Oligopeptide transport system permease protein OppC</fullName>
    </recommendedName>
</protein>
<feature type="transmembrane region" description="Helical" evidence="12">
    <location>
        <begin position="124"/>
        <end position="150"/>
    </location>
</feature>
<feature type="domain" description="ABC transmembrane type-1" evidence="13">
    <location>
        <begin position="122"/>
        <end position="312"/>
    </location>
</feature>
<dbReference type="Pfam" id="PF12911">
    <property type="entry name" value="OppC_N"/>
    <property type="match status" value="1"/>
</dbReference>
<dbReference type="GO" id="GO:0055085">
    <property type="term" value="P:transmembrane transport"/>
    <property type="evidence" value="ECO:0007669"/>
    <property type="project" value="InterPro"/>
</dbReference>
<evidence type="ECO:0000256" key="1">
    <source>
        <dbReference type="ARBA" id="ARBA00004429"/>
    </source>
</evidence>
<evidence type="ECO:0000256" key="4">
    <source>
        <dbReference type="ARBA" id="ARBA00022519"/>
    </source>
</evidence>
<feature type="transmembrane region" description="Helical" evidence="12">
    <location>
        <begin position="157"/>
        <end position="179"/>
    </location>
</feature>
<dbReference type="GO" id="GO:0015833">
    <property type="term" value="P:peptide transport"/>
    <property type="evidence" value="ECO:0007669"/>
    <property type="project" value="UniProtKB-KW"/>
</dbReference>
<evidence type="ECO:0000313" key="14">
    <source>
        <dbReference type="EMBL" id="MBB3987398.1"/>
    </source>
</evidence>
<evidence type="ECO:0000313" key="15">
    <source>
        <dbReference type="Proteomes" id="UP000541426"/>
    </source>
</evidence>
<feature type="transmembrane region" description="Helical" evidence="12">
    <location>
        <begin position="230"/>
        <end position="249"/>
    </location>
</feature>
<feature type="transmembrane region" description="Helical" evidence="12">
    <location>
        <begin position="291"/>
        <end position="312"/>
    </location>
</feature>
<evidence type="ECO:0000256" key="10">
    <source>
        <dbReference type="ARBA" id="ARBA00024202"/>
    </source>
</evidence>
<evidence type="ECO:0000256" key="9">
    <source>
        <dbReference type="ARBA" id="ARBA00023136"/>
    </source>
</evidence>
<comment type="subcellular location">
    <subcellularLocation>
        <location evidence="1">Cell inner membrane</location>
        <topology evidence="1">Multi-pass membrane protein</topology>
    </subcellularLocation>
    <subcellularLocation>
        <location evidence="12">Cell membrane</location>
        <topology evidence="12">Multi-pass membrane protein</topology>
    </subcellularLocation>
</comment>
<dbReference type="PANTHER" id="PTHR43386:SF2">
    <property type="entry name" value="OLIGOPEPTIDE TRANSPORT SYSTEM PERMEASE PROTEIN OPPC"/>
    <property type="match status" value="1"/>
</dbReference>
<sequence length="324" mass="36273">MTNTQTTDSPENHPRTAFGARRQFEQAELAAAEEMITNRSFWADARRRFFKNRMAMIGCVFLLAIFLFAIFGGLFAQYNIEEIDWSLLGNVETEGGPRLDNGHWFGVDELGRDLYARVVQGTRVSLMVGFLAGVAAVLIGSCFGAIAGYYGGRTDQIIMAAYNITLSIPYIIFFVVWQAFFGRSVTQMILVMILINWTAGLLITRGQVMTLKNREFVDAARMMGLSDFKIIARHILPNMLWVIVIYTSITIPDAIMMESLVSFLGVGIQEPQTSWGALISEGASTMTYGTLWQLLFPALFFAVNQISLYYIGDGLRDALDPKER</sequence>
<dbReference type="InterPro" id="IPR025966">
    <property type="entry name" value="OppC_N"/>
</dbReference>
<comment type="similarity">
    <text evidence="10">Belongs to the binding-protein-dependent transport system permease family. OppBC subfamily.</text>
</comment>
<keyword evidence="15" id="KW-1185">Reference proteome</keyword>
<evidence type="ECO:0000256" key="3">
    <source>
        <dbReference type="ARBA" id="ARBA00022475"/>
    </source>
</evidence>
<dbReference type="PANTHER" id="PTHR43386">
    <property type="entry name" value="OLIGOPEPTIDE TRANSPORT SYSTEM PERMEASE PROTEIN APPC"/>
    <property type="match status" value="1"/>
</dbReference>
<organism evidence="14 15">
    <name type="scientific">Sagittula marina</name>
    <dbReference type="NCBI Taxonomy" id="943940"/>
    <lineage>
        <taxon>Bacteria</taxon>
        <taxon>Pseudomonadati</taxon>
        <taxon>Pseudomonadota</taxon>
        <taxon>Alphaproteobacteria</taxon>
        <taxon>Rhodobacterales</taxon>
        <taxon>Roseobacteraceae</taxon>
        <taxon>Sagittula</taxon>
    </lineage>
</organism>
<evidence type="ECO:0000256" key="12">
    <source>
        <dbReference type="RuleBase" id="RU363032"/>
    </source>
</evidence>
<reference evidence="14 15" key="1">
    <citation type="submission" date="2020-08" db="EMBL/GenBank/DDBJ databases">
        <title>Genomic Encyclopedia of Type Strains, Phase IV (KMG-IV): sequencing the most valuable type-strain genomes for metagenomic binning, comparative biology and taxonomic classification.</title>
        <authorList>
            <person name="Goeker M."/>
        </authorList>
    </citation>
    <scope>NUCLEOTIDE SEQUENCE [LARGE SCALE GENOMIC DNA]</scope>
    <source>
        <strain evidence="14 15">DSM 102235</strain>
    </source>
</reference>
<dbReference type="CDD" id="cd06261">
    <property type="entry name" value="TM_PBP2"/>
    <property type="match status" value="1"/>
</dbReference>
<keyword evidence="9 12" id="KW-0472">Membrane</keyword>
<comment type="caution">
    <text evidence="14">The sequence shown here is derived from an EMBL/GenBank/DDBJ whole genome shotgun (WGS) entry which is preliminary data.</text>
</comment>
<name>A0A7W6DQQ1_9RHOB</name>
<dbReference type="InterPro" id="IPR035906">
    <property type="entry name" value="MetI-like_sf"/>
</dbReference>
<dbReference type="AlphaFoldDB" id="A0A7W6DQQ1"/>
<dbReference type="EMBL" id="JACIEJ010000010">
    <property type="protein sequence ID" value="MBB3987398.1"/>
    <property type="molecule type" value="Genomic_DNA"/>
</dbReference>
<evidence type="ECO:0000259" key="13">
    <source>
        <dbReference type="PROSITE" id="PS50928"/>
    </source>
</evidence>
<keyword evidence="7" id="KW-0653">Protein transport</keyword>
<accession>A0A7W6DQQ1</accession>
<evidence type="ECO:0000256" key="2">
    <source>
        <dbReference type="ARBA" id="ARBA00022448"/>
    </source>
</evidence>
<dbReference type="GO" id="GO:0005886">
    <property type="term" value="C:plasma membrane"/>
    <property type="evidence" value="ECO:0007669"/>
    <property type="project" value="UniProtKB-SubCell"/>
</dbReference>
<feature type="transmembrane region" description="Helical" evidence="12">
    <location>
        <begin position="55"/>
        <end position="78"/>
    </location>
</feature>
<evidence type="ECO:0000256" key="6">
    <source>
        <dbReference type="ARBA" id="ARBA00022856"/>
    </source>
</evidence>
<dbReference type="Proteomes" id="UP000541426">
    <property type="component" value="Unassembled WGS sequence"/>
</dbReference>
<keyword evidence="3" id="KW-1003">Cell membrane</keyword>
<dbReference type="RefSeq" id="WP_246429422.1">
    <property type="nucleotide sequence ID" value="NZ_BAABBZ010000011.1"/>
</dbReference>
<dbReference type="Pfam" id="PF00528">
    <property type="entry name" value="BPD_transp_1"/>
    <property type="match status" value="1"/>
</dbReference>